<dbReference type="PROSITE" id="PS50835">
    <property type="entry name" value="IG_LIKE"/>
    <property type="match status" value="1"/>
</dbReference>
<dbReference type="Ensembl" id="ENSTRUT00000082562.1">
    <property type="protein sequence ID" value="ENSTRUP00000068907.1"/>
    <property type="gene ID" value="ENSTRUG00000029522.1"/>
</dbReference>
<dbReference type="PANTHER" id="PTHR35971:SF5">
    <property type="entry name" value="OBSCURIN LIKE CYTOSKELETAL ADAPTOR 1"/>
    <property type="match status" value="1"/>
</dbReference>
<dbReference type="Pfam" id="PF07679">
    <property type="entry name" value="I-set"/>
    <property type="match status" value="1"/>
</dbReference>
<keyword evidence="8" id="KW-1185">Reference proteome</keyword>
<accession>A0A674N5Q7</accession>
<evidence type="ECO:0000256" key="1">
    <source>
        <dbReference type="ARBA" id="ARBA00004496"/>
    </source>
</evidence>
<proteinExistence type="predicted"/>
<dbReference type="SUPFAM" id="SSF48726">
    <property type="entry name" value="Immunoglobulin"/>
    <property type="match status" value="1"/>
</dbReference>
<dbReference type="InterPro" id="IPR007110">
    <property type="entry name" value="Ig-like_dom"/>
</dbReference>
<dbReference type="GeneTree" id="ENSGT00940000177273"/>
<keyword evidence="2" id="KW-0963">Cytoplasm</keyword>
<reference evidence="7" key="2">
    <citation type="submission" date="2025-08" db="UniProtKB">
        <authorList>
            <consortium name="Ensembl"/>
        </authorList>
    </citation>
    <scope>IDENTIFICATION</scope>
</reference>
<name>A0A674N5Q7_TAKRU</name>
<evidence type="ECO:0000313" key="8">
    <source>
        <dbReference type="Proteomes" id="UP000005226"/>
    </source>
</evidence>
<dbReference type="InterPro" id="IPR013783">
    <property type="entry name" value="Ig-like_fold"/>
</dbReference>
<dbReference type="InterPro" id="IPR003598">
    <property type="entry name" value="Ig_sub2"/>
</dbReference>
<dbReference type="Gene3D" id="2.60.40.10">
    <property type="entry name" value="Immunoglobulins"/>
    <property type="match status" value="1"/>
</dbReference>
<dbReference type="FunFam" id="2.60.40.10:FF:001652">
    <property type="entry name" value="Uncharacterized protein"/>
    <property type="match status" value="1"/>
</dbReference>
<comment type="subcellular location">
    <subcellularLocation>
        <location evidence="1">Cytoplasm</location>
    </subcellularLocation>
</comment>
<dbReference type="Proteomes" id="UP000005226">
    <property type="component" value="Chromosome 20"/>
</dbReference>
<dbReference type="InterPro" id="IPR003599">
    <property type="entry name" value="Ig_sub"/>
</dbReference>
<dbReference type="InterPro" id="IPR036179">
    <property type="entry name" value="Ig-like_dom_sf"/>
</dbReference>
<evidence type="ECO:0000313" key="7">
    <source>
        <dbReference type="Ensembl" id="ENSTRUP00000068907.1"/>
    </source>
</evidence>
<feature type="region of interest" description="Disordered" evidence="5">
    <location>
        <begin position="1"/>
        <end position="29"/>
    </location>
</feature>
<keyword evidence="4" id="KW-1015">Disulfide bond</keyword>
<dbReference type="SMART" id="SM00408">
    <property type="entry name" value="IGc2"/>
    <property type="match status" value="1"/>
</dbReference>
<organism evidence="7 8">
    <name type="scientific">Takifugu rubripes</name>
    <name type="common">Japanese pufferfish</name>
    <name type="synonym">Fugu rubripes</name>
    <dbReference type="NCBI Taxonomy" id="31033"/>
    <lineage>
        <taxon>Eukaryota</taxon>
        <taxon>Metazoa</taxon>
        <taxon>Chordata</taxon>
        <taxon>Craniata</taxon>
        <taxon>Vertebrata</taxon>
        <taxon>Euteleostomi</taxon>
        <taxon>Actinopterygii</taxon>
        <taxon>Neopterygii</taxon>
        <taxon>Teleostei</taxon>
        <taxon>Neoteleostei</taxon>
        <taxon>Acanthomorphata</taxon>
        <taxon>Eupercaria</taxon>
        <taxon>Tetraodontiformes</taxon>
        <taxon>Tetradontoidea</taxon>
        <taxon>Tetraodontidae</taxon>
        <taxon>Takifugu</taxon>
    </lineage>
</organism>
<evidence type="ECO:0000256" key="4">
    <source>
        <dbReference type="ARBA" id="ARBA00023157"/>
    </source>
</evidence>
<dbReference type="InterPro" id="IPR052385">
    <property type="entry name" value="Obscurin/Obscurin-like_Reg"/>
</dbReference>
<evidence type="ECO:0000256" key="3">
    <source>
        <dbReference type="ARBA" id="ARBA00022553"/>
    </source>
</evidence>
<evidence type="ECO:0000256" key="5">
    <source>
        <dbReference type="SAM" id="MobiDB-lite"/>
    </source>
</evidence>
<dbReference type="SMART" id="SM00409">
    <property type="entry name" value="IG"/>
    <property type="match status" value="1"/>
</dbReference>
<dbReference type="GO" id="GO:0005737">
    <property type="term" value="C:cytoplasm"/>
    <property type="evidence" value="ECO:0007669"/>
    <property type="project" value="UniProtKB-SubCell"/>
</dbReference>
<dbReference type="PANTHER" id="PTHR35971">
    <property type="entry name" value="SI:DKEY-31G6.6"/>
    <property type="match status" value="1"/>
</dbReference>
<dbReference type="AlphaFoldDB" id="A0A674N5Q7"/>
<protein>
    <recommendedName>
        <fullName evidence="6">Ig-like domain-containing protein</fullName>
    </recommendedName>
</protein>
<reference evidence="7" key="3">
    <citation type="submission" date="2025-09" db="UniProtKB">
        <authorList>
            <consortium name="Ensembl"/>
        </authorList>
    </citation>
    <scope>IDENTIFICATION</scope>
</reference>
<sequence>SGEGRGQRGSLWRALQTRSSGGMEERTSLVEEGSVTLRCELSKAGVPVEWRKEAQLLQEGEKYQMRQEGRAAEMSIRGVTLADGGEYSCSVGTAVTAAEIKVVVQGTFTSSATTLRTYLLKVGEPGPLKVNILPTGWKRCTRMYFQLCSRKEGAHAIVHLTSPPIKPLHHIRRHLFTTTCTKPHQFPC</sequence>
<reference evidence="7 8" key="1">
    <citation type="journal article" date="2011" name="Genome Biol. Evol.">
        <title>Integration of the genetic map and genome assembly of fugu facilitates insights into distinct features of genome evolution in teleosts and mammals.</title>
        <authorList>
            <person name="Kai W."/>
            <person name="Kikuchi K."/>
            <person name="Tohari S."/>
            <person name="Chew A.K."/>
            <person name="Tay A."/>
            <person name="Fujiwara A."/>
            <person name="Hosoya S."/>
            <person name="Suetake H."/>
            <person name="Naruse K."/>
            <person name="Brenner S."/>
            <person name="Suzuki Y."/>
            <person name="Venkatesh B."/>
        </authorList>
    </citation>
    <scope>NUCLEOTIDE SEQUENCE [LARGE SCALE GENOMIC DNA]</scope>
</reference>
<feature type="domain" description="Ig-like" evidence="6">
    <location>
        <begin position="30"/>
        <end position="105"/>
    </location>
</feature>
<dbReference type="InterPro" id="IPR013098">
    <property type="entry name" value="Ig_I-set"/>
</dbReference>
<evidence type="ECO:0000259" key="6">
    <source>
        <dbReference type="PROSITE" id="PS50835"/>
    </source>
</evidence>
<keyword evidence="3" id="KW-0597">Phosphoprotein</keyword>
<evidence type="ECO:0000256" key="2">
    <source>
        <dbReference type="ARBA" id="ARBA00022490"/>
    </source>
</evidence>
<dbReference type="InParanoid" id="A0A674N5Q7"/>